<evidence type="ECO:0000313" key="2">
    <source>
        <dbReference type="EMBL" id="KAI7801395.1"/>
    </source>
</evidence>
<dbReference type="PANTHER" id="PTHR46579:SF1">
    <property type="entry name" value="F5_8 TYPE C DOMAIN-CONTAINING PROTEIN"/>
    <property type="match status" value="1"/>
</dbReference>
<dbReference type="PANTHER" id="PTHR46579">
    <property type="entry name" value="F5/8 TYPE C DOMAIN-CONTAINING PROTEIN-RELATED"/>
    <property type="match status" value="1"/>
</dbReference>
<keyword evidence="3" id="KW-1185">Reference proteome</keyword>
<evidence type="ECO:0000256" key="1">
    <source>
        <dbReference type="SAM" id="MobiDB-lite"/>
    </source>
</evidence>
<protein>
    <recommendedName>
        <fullName evidence="4">Transposase domain-containing protein</fullName>
    </recommendedName>
</protein>
<proteinExistence type="predicted"/>
<organism evidence="2 3">
    <name type="scientific">Triplophysa rosa</name>
    <name type="common">Cave loach</name>
    <dbReference type="NCBI Taxonomy" id="992332"/>
    <lineage>
        <taxon>Eukaryota</taxon>
        <taxon>Metazoa</taxon>
        <taxon>Chordata</taxon>
        <taxon>Craniata</taxon>
        <taxon>Vertebrata</taxon>
        <taxon>Euteleostomi</taxon>
        <taxon>Actinopterygii</taxon>
        <taxon>Neopterygii</taxon>
        <taxon>Teleostei</taxon>
        <taxon>Ostariophysi</taxon>
        <taxon>Cypriniformes</taxon>
        <taxon>Nemacheilidae</taxon>
        <taxon>Triplophysa</taxon>
    </lineage>
</organism>
<reference evidence="2" key="1">
    <citation type="submission" date="2021-02" db="EMBL/GenBank/DDBJ databases">
        <title>Comparative genomics reveals that relaxation of natural selection precedes convergent phenotypic evolution of cavefish.</title>
        <authorList>
            <person name="Peng Z."/>
        </authorList>
    </citation>
    <scope>NUCLEOTIDE SEQUENCE</scope>
    <source>
        <tissue evidence="2">Muscle</tissue>
    </source>
</reference>
<accession>A0A9W7TQD9</accession>
<sequence length="648" mass="74689">MRETKIDLPNQDLPRAHANSDAWIPVSETSSERPSETTEEVNNLNENSPHYDFDNGSEDAHDVSHITVTNDDSEPWVPLNYGRLAKNVSACVQHRKLPRERPNQRPMKQSSQEQLKSFLLILSFVLRHGLTGMALSDLLDLINIHCPENTQLTSKHLFLKKLKPVEGHLQCHIYCPNCEYYIGDQDSEGQCLAEEWKLLYILTNPNSWNIFLKGKILHNVSNQEIARSETYEDIGSGKMYHNLYKIGGPLHCTHGYSLTLNCDGVPVFKSSLYGIWPLYGIVNELPYPVRKENVLLFGLWFGDKKPNVNIFLKPFTLHFVAALMICDSVARPILQNMTQFNGRYGCSLCLHPGEQAEKGHGTVRVCPYKDRGLNQKILRGVKGTTCLIKIPHFDIISGMPPDHMHNVHLGVVCQMVSMWLDSDNHEKPYYIGNRVNELDEQLLLITRFWKASEWQNWLLFYSIFVLKGILPRVFYQHWLVLVTCMYLLCKDIITTEDVKKCEKLVGFFKQFETLYGKTHVSFNVHLCLHLPESVRNWGPLWAHSGYIFESFNGEILKMFHGTQCVPLQIMKQFTYRQILPLLRNDALRNAVPECIQLFSNLTGRKRLKQFERVCDQLVTLGLHYSQKLSSEEILVTRESNFQSPRIQS</sequence>
<dbReference type="AlphaFoldDB" id="A0A9W7TQD9"/>
<evidence type="ECO:0008006" key="4">
    <source>
        <dbReference type="Google" id="ProtNLM"/>
    </source>
</evidence>
<feature type="compositionally biased region" description="Basic and acidic residues" evidence="1">
    <location>
        <begin position="49"/>
        <end position="60"/>
    </location>
</feature>
<gene>
    <name evidence="2" type="ORF">IRJ41_011007</name>
</gene>
<name>A0A9W7TQD9_TRIRA</name>
<dbReference type="Proteomes" id="UP001059041">
    <property type="component" value="Linkage Group LG13"/>
</dbReference>
<dbReference type="EMBL" id="JAFHDT010000013">
    <property type="protein sequence ID" value="KAI7801395.1"/>
    <property type="molecule type" value="Genomic_DNA"/>
</dbReference>
<evidence type="ECO:0000313" key="3">
    <source>
        <dbReference type="Proteomes" id="UP001059041"/>
    </source>
</evidence>
<comment type="caution">
    <text evidence="2">The sequence shown here is derived from an EMBL/GenBank/DDBJ whole genome shotgun (WGS) entry which is preliminary data.</text>
</comment>
<feature type="region of interest" description="Disordered" evidence="1">
    <location>
        <begin position="1"/>
        <end position="60"/>
    </location>
</feature>